<proteinExistence type="predicted"/>
<keyword evidence="3" id="KW-1185">Reference proteome</keyword>
<accession>A0ABQ9M4T4</accession>
<dbReference type="EMBL" id="JARPOI010000008">
    <property type="protein sequence ID" value="KAJ9175211.1"/>
    <property type="molecule type" value="Genomic_DNA"/>
</dbReference>
<dbReference type="InterPro" id="IPR053772">
    <property type="entry name" value="At1g61320/At1g61330-like"/>
</dbReference>
<evidence type="ECO:0000259" key="1">
    <source>
        <dbReference type="PROSITE" id="PS50181"/>
    </source>
</evidence>
<dbReference type="PANTHER" id="PTHR34145">
    <property type="entry name" value="OS02G0105600 PROTEIN"/>
    <property type="match status" value="1"/>
</dbReference>
<dbReference type="Gene3D" id="1.20.1280.50">
    <property type="match status" value="1"/>
</dbReference>
<dbReference type="Proteomes" id="UP001174677">
    <property type="component" value="Chromosome 8"/>
</dbReference>
<sequence>MDKRIEAVDYISELPEHILHHILSFLPIKQITRTSALSKTWFQVWKTSPILEFNFYALFSGNRDRYYCQDFEIRERNIQELYNFVEQILLSRCKHMDNLIKFTLVVTFIYERPEMVSTMDKWIGYALKSNVKHLKIQVGPSNDDETYKYCVPQIVLNAISIQVLDLSHCKLHLPFIGNMKLPFLKKLSLRVVFADDDVISKLIAGFPLIEYMSFITCYGIKSLQIFDLVNLIQFCAKDIVHFERLKMETPNLHSFTLQGPTWPSVLKLASLKNLKSLHIFNAPITDKWLYEQLNKFPHIECLSLADCPMLESIKISSSSLHKLRIDSCGNMAKLHIDIRNLYVFSYYSDIISFSSNNLTLPKVNLYIKSNNMDNSWYTRLIRLLDEFNQCFKMVTLESDTGEVCILNNFYHLNLYLRIL</sequence>
<dbReference type="Pfam" id="PF00646">
    <property type="entry name" value="F-box"/>
    <property type="match status" value="1"/>
</dbReference>
<dbReference type="SUPFAM" id="SSF81383">
    <property type="entry name" value="F-box domain"/>
    <property type="match status" value="1"/>
</dbReference>
<dbReference type="SUPFAM" id="SSF52047">
    <property type="entry name" value="RNI-like"/>
    <property type="match status" value="1"/>
</dbReference>
<name>A0ABQ9M4T4_HEVBR</name>
<dbReference type="InterPro" id="IPR001810">
    <property type="entry name" value="F-box_dom"/>
</dbReference>
<dbReference type="Pfam" id="PF23622">
    <property type="entry name" value="LRR_At1g61320_AtMIF1"/>
    <property type="match status" value="2"/>
</dbReference>
<dbReference type="CDD" id="cd22160">
    <property type="entry name" value="F-box_AtFBL13-like"/>
    <property type="match status" value="1"/>
</dbReference>
<evidence type="ECO:0000313" key="2">
    <source>
        <dbReference type="EMBL" id="KAJ9175211.1"/>
    </source>
</evidence>
<dbReference type="InterPro" id="IPR032675">
    <property type="entry name" value="LRR_dom_sf"/>
</dbReference>
<dbReference type="Gene3D" id="3.80.10.10">
    <property type="entry name" value="Ribonuclease Inhibitor"/>
    <property type="match status" value="1"/>
</dbReference>
<organism evidence="2 3">
    <name type="scientific">Hevea brasiliensis</name>
    <name type="common">Para rubber tree</name>
    <name type="synonym">Siphonia brasiliensis</name>
    <dbReference type="NCBI Taxonomy" id="3981"/>
    <lineage>
        <taxon>Eukaryota</taxon>
        <taxon>Viridiplantae</taxon>
        <taxon>Streptophyta</taxon>
        <taxon>Embryophyta</taxon>
        <taxon>Tracheophyta</taxon>
        <taxon>Spermatophyta</taxon>
        <taxon>Magnoliopsida</taxon>
        <taxon>eudicotyledons</taxon>
        <taxon>Gunneridae</taxon>
        <taxon>Pentapetalae</taxon>
        <taxon>rosids</taxon>
        <taxon>fabids</taxon>
        <taxon>Malpighiales</taxon>
        <taxon>Euphorbiaceae</taxon>
        <taxon>Crotonoideae</taxon>
        <taxon>Micrandreae</taxon>
        <taxon>Hevea</taxon>
    </lineage>
</organism>
<protein>
    <recommendedName>
        <fullName evidence="1">F-box domain-containing protein</fullName>
    </recommendedName>
</protein>
<dbReference type="InterPro" id="IPR055357">
    <property type="entry name" value="LRR_At1g61320_AtMIF1"/>
</dbReference>
<dbReference type="InterPro" id="IPR036047">
    <property type="entry name" value="F-box-like_dom_sf"/>
</dbReference>
<dbReference type="PANTHER" id="PTHR34145:SF51">
    <property type="entry name" value="FBD DOMAIN-CONTAINING PROTEIN"/>
    <property type="match status" value="1"/>
</dbReference>
<reference evidence="2 3" key="1">
    <citation type="journal article" date="2023" name="Plant Biotechnol. J.">
        <title>Chromosome-level wild Hevea brasiliensis genome provides new tools for genomic-assisted breeding and valuable loci to elevate rubber yield.</title>
        <authorList>
            <person name="Cheng H."/>
            <person name="Song X."/>
            <person name="Hu Y."/>
            <person name="Wu T."/>
            <person name="Yang Q."/>
            <person name="An Z."/>
            <person name="Feng S."/>
            <person name="Deng Z."/>
            <person name="Wu W."/>
            <person name="Zeng X."/>
            <person name="Tu M."/>
            <person name="Wang X."/>
            <person name="Huang H."/>
        </authorList>
    </citation>
    <scope>NUCLEOTIDE SEQUENCE [LARGE SCALE GENOMIC DNA]</scope>
    <source>
        <strain evidence="2">MT/VB/25A 57/8</strain>
    </source>
</reference>
<gene>
    <name evidence="2" type="ORF">P3X46_013788</name>
</gene>
<dbReference type="InterPro" id="IPR053781">
    <property type="entry name" value="F-box_AtFBL13-like"/>
</dbReference>
<evidence type="ECO:0000313" key="3">
    <source>
        <dbReference type="Proteomes" id="UP001174677"/>
    </source>
</evidence>
<feature type="domain" description="F-box" evidence="1">
    <location>
        <begin position="8"/>
        <end position="58"/>
    </location>
</feature>
<dbReference type="PROSITE" id="PS50181">
    <property type="entry name" value="FBOX"/>
    <property type="match status" value="1"/>
</dbReference>
<comment type="caution">
    <text evidence="2">The sequence shown here is derived from an EMBL/GenBank/DDBJ whole genome shotgun (WGS) entry which is preliminary data.</text>
</comment>
<dbReference type="SMART" id="SM00256">
    <property type="entry name" value="FBOX"/>
    <property type="match status" value="1"/>
</dbReference>